<dbReference type="EMBL" id="BAAAWD010000014">
    <property type="protein sequence ID" value="GAA3019588.1"/>
    <property type="molecule type" value="Genomic_DNA"/>
</dbReference>
<dbReference type="PANTHER" id="PTHR46470">
    <property type="entry name" value="N-ACYLNEURAMINATE-9-PHOSPHATASE"/>
    <property type="match status" value="1"/>
</dbReference>
<keyword evidence="6" id="KW-1185">Reference proteome</keyword>
<dbReference type="InterPro" id="IPR006439">
    <property type="entry name" value="HAD-SF_hydro_IA"/>
</dbReference>
<keyword evidence="4" id="KW-0460">Magnesium</keyword>
<evidence type="ECO:0000256" key="2">
    <source>
        <dbReference type="ARBA" id="ARBA00022723"/>
    </source>
</evidence>
<accession>A0ABP6KUA1</accession>
<dbReference type="PANTHER" id="PTHR46470:SF2">
    <property type="entry name" value="GLYCERALDEHYDE 3-PHOSPHATE PHOSPHATASE"/>
    <property type="match status" value="1"/>
</dbReference>
<dbReference type="SFLD" id="SFLDG01129">
    <property type="entry name" value="C1.5:_HAD__Beta-PGM__Phosphata"/>
    <property type="match status" value="1"/>
</dbReference>
<reference evidence="6" key="1">
    <citation type="journal article" date="2019" name="Int. J. Syst. Evol. Microbiol.">
        <title>The Global Catalogue of Microorganisms (GCM) 10K type strain sequencing project: providing services to taxonomists for standard genome sequencing and annotation.</title>
        <authorList>
            <consortium name="The Broad Institute Genomics Platform"/>
            <consortium name="The Broad Institute Genome Sequencing Center for Infectious Disease"/>
            <person name="Wu L."/>
            <person name="Ma J."/>
        </authorList>
    </citation>
    <scope>NUCLEOTIDE SEQUENCE [LARGE SCALE GENOMIC DNA]</scope>
    <source>
        <strain evidence="6">JCM 3106</strain>
    </source>
</reference>
<dbReference type="Proteomes" id="UP001499930">
    <property type="component" value="Unassembled WGS sequence"/>
</dbReference>
<dbReference type="PRINTS" id="PR00413">
    <property type="entry name" value="HADHALOGNASE"/>
</dbReference>
<dbReference type="InterPro" id="IPR051400">
    <property type="entry name" value="HAD-like_hydrolase"/>
</dbReference>
<evidence type="ECO:0000313" key="6">
    <source>
        <dbReference type="Proteomes" id="UP001499930"/>
    </source>
</evidence>
<dbReference type="Pfam" id="PF00702">
    <property type="entry name" value="Hydrolase"/>
    <property type="match status" value="1"/>
</dbReference>
<dbReference type="SFLD" id="SFLDS00003">
    <property type="entry name" value="Haloacid_Dehalogenase"/>
    <property type="match status" value="1"/>
</dbReference>
<dbReference type="Gene3D" id="3.40.50.1000">
    <property type="entry name" value="HAD superfamily/HAD-like"/>
    <property type="match status" value="1"/>
</dbReference>
<dbReference type="Gene3D" id="1.10.150.520">
    <property type="match status" value="1"/>
</dbReference>
<dbReference type="InterPro" id="IPR036412">
    <property type="entry name" value="HAD-like_sf"/>
</dbReference>
<evidence type="ECO:0000256" key="3">
    <source>
        <dbReference type="ARBA" id="ARBA00022801"/>
    </source>
</evidence>
<organism evidence="5 6">
    <name type="scientific">Streptosporangium longisporum</name>
    <dbReference type="NCBI Taxonomy" id="46187"/>
    <lineage>
        <taxon>Bacteria</taxon>
        <taxon>Bacillati</taxon>
        <taxon>Actinomycetota</taxon>
        <taxon>Actinomycetes</taxon>
        <taxon>Streptosporangiales</taxon>
        <taxon>Streptosporangiaceae</taxon>
        <taxon>Streptosporangium</taxon>
    </lineage>
</organism>
<comment type="cofactor">
    <cofactor evidence="1">
        <name>Mg(2+)</name>
        <dbReference type="ChEBI" id="CHEBI:18420"/>
    </cofactor>
</comment>
<dbReference type="InterPro" id="IPR023214">
    <property type="entry name" value="HAD_sf"/>
</dbReference>
<proteinExistence type="predicted"/>
<gene>
    <name evidence="5" type="ORF">GCM10017559_49710</name>
</gene>
<dbReference type="GO" id="GO:0016787">
    <property type="term" value="F:hydrolase activity"/>
    <property type="evidence" value="ECO:0007669"/>
    <property type="project" value="UniProtKB-KW"/>
</dbReference>
<evidence type="ECO:0000313" key="5">
    <source>
        <dbReference type="EMBL" id="GAA3019588.1"/>
    </source>
</evidence>
<evidence type="ECO:0000256" key="4">
    <source>
        <dbReference type="ARBA" id="ARBA00022842"/>
    </source>
</evidence>
<comment type="caution">
    <text evidence="5">The sequence shown here is derived from an EMBL/GenBank/DDBJ whole genome shotgun (WGS) entry which is preliminary data.</text>
</comment>
<name>A0ABP6KUA1_9ACTN</name>
<keyword evidence="3 5" id="KW-0378">Hydrolase</keyword>
<dbReference type="SUPFAM" id="SSF56784">
    <property type="entry name" value="HAD-like"/>
    <property type="match status" value="1"/>
</dbReference>
<evidence type="ECO:0000256" key="1">
    <source>
        <dbReference type="ARBA" id="ARBA00001946"/>
    </source>
</evidence>
<keyword evidence="2" id="KW-0479">Metal-binding</keyword>
<protein>
    <submittedName>
        <fullName evidence="5">HAD family hydrolase</fullName>
    </submittedName>
</protein>
<dbReference type="NCBIfam" id="TIGR01549">
    <property type="entry name" value="HAD-SF-IA-v1"/>
    <property type="match status" value="1"/>
</dbReference>
<sequence length="244" mass="27026">MADQSRAIPRDRTVVRRQSRHHLGSDIVQRLALFDLDNTLIDLDAAFQVWAEEFTEEHRLGQQAVDYMIKLDRNGLPHRELFFAKVREQFKLSTSAANLWAAYRRRMPHLVECRPEVMAALAELRALGWRVGIITNGTADNQLGKIQQTGLGDAVDGYALSGIEGIRKPDTGLFEIAAKRCGTDLAEGGWMVGDHPVADVGGGHSAGLCTVWIGRGAWTGHERPPDHVVTDVMHAMDILRTVGE</sequence>